<dbReference type="InterPro" id="IPR029787">
    <property type="entry name" value="Nucleotide_cyclase"/>
</dbReference>
<dbReference type="FunFam" id="3.30.70.270:FF:000001">
    <property type="entry name" value="Diguanylate cyclase domain protein"/>
    <property type="match status" value="1"/>
</dbReference>
<dbReference type="SMART" id="SM00267">
    <property type="entry name" value="GGDEF"/>
    <property type="match status" value="1"/>
</dbReference>
<reference evidence="5 6" key="1">
    <citation type="submission" date="2020-08" db="EMBL/GenBank/DDBJ databases">
        <title>Genomic Encyclopedia of Type Strains, Phase IV (KMG-IV): sequencing the most valuable type-strain genomes for metagenomic binning, comparative biology and taxonomic classification.</title>
        <authorList>
            <person name="Goeker M."/>
        </authorList>
    </citation>
    <scope>NUCLEOTIDE SEQUENCE [LARGE SCALE GENOMIC DNA]</scope>
    <source>
        <strain evidence="5 6">DSM 103737</strain>
    </source>
</reference>
<comment type="catalytic activity">
    <reaction evidence="1">
        <text>3',3'-c-di-GMP + H2O = 5'-phosphoguanylyl(3'-&gt;5')guanosine + H(+)</text>
        <dbReference type="Rhea" id="RHEA:24902"/>
        <dbReference type="ChEBI" id="CHEBI:15377"/>
        <dbReference type="ChEBI" id="CHEBI:15378"/>
        <dbReference type="ChEBI" id="CHEBI:58754"/>
        <dbReference type="ChEBI" id="CHEBI:58805"/>
        <dbReference type="EC" id="3.1.4.52"/>
    </reaction>
    <physiologicalReaction direction="left-to-right" evidence="1">
        <dbReference type="Rhea" id="RHEA:24903"/>
    </physiologicalReaction>
</comment>
<dbReference type="CDD" id="cd01949">
    <property type="entry name" value="GGDEF"/>
    <property type="match status" value="1"/>
</dbReference>
<dbReference type="InterPro" id="IPR000160">
    <property type="entry name" value="GGDEF_dom"/>
</dbReference>
<dbReference type="Gene3D" id="3.20.20.450">
    <property type="entry name" value="EAL domain"/>
    <property type="match status" value="1"/>
</dbReference>
<dbReference type="GO" id="GO:0071111">
    <property type="term" value="F:cyclic-guanylate-specific phosphodiesterase activity"/>
    <property type="evidence" value="ECO:0007669"/>
    <property type="project" value="UniProtKB-EC"/>
</dbReference>
<evidence type="ECO:0000259" key="4">
    <source>
        <dbReference type="PROSITE" id="PS50887"/>
    </source>
</evidence>
<dbReference type="InterPro" id="IPR001633">
    <property type="entry name" value="EAL_dom"/>
</dbReference>
<protein>
    <submittedName>
        <fullName evidence="5">Diguanylate cyclase (GGDEF)-like protein</fullName>
    </submittedName>
</protein>
<dbReference type="Gene3D" id="3.30.70.270">
    <property type="match status" value="1"/>
</dbReference>
<dbReference type="SMART" id="SM00052">
    <property type="entry name" value="EAL"/>
    <property type="match status" value="1"/>
</dbReference>
<sequence>MPVKGFPSPTTVATRLVWPMAALILLILLLSGSVFWWMSRTLDQAAMQDERARVTLALNDLRQHTLEHVRTFATTVGEDKVSHRPVDPVGTAAILTSESKGLTRQWAIFLLDTDNSVLFGSVGGRVAGQQAFDARRVIFDAVARDVRQKEISELPLHAGTAVTSGATRIVHDGWGAYVVAATTISNESPHIVVGASELDARALSEIAGPLGLQELRLAANDGQHHDGAIAVDDATDRGPAFLVWQSSLPSALINSQALTAIGAIALLTLAFAAGILLHVRGQLIELSRRQEQVQRLAGHDSLSGLPNRLLFGMRLDQELARIKRSDEGLAVMFLDLDRFKDVNDAYGHEAGDMLIRIVARRLSNLLRGADTLARFGGDEFAIIQTDVKDPRDAEALARRILDALTMPCEVPGGSVTIGVSIGVALSPRNGTERETLMRLADTALYQAKNGGRNRYSFFERQMDEALRLRKVVEDDLRAAILADELELHYQPQYKANGEEIVGVEALVRWPHPQHGMIPPQQFIAIAEERGLIIPLGEWVLRKACEDAKRWPGLRIAVNVSPIQFRQRDFVSSVMNIIETADIDPTRVELEVTEGVVMDDADAAEDAMMELRARGVRLALDDFGTGYSSLIYLRRFAFDKIKIDRSFLESMETTGESAILVHSVVHLGRALGLTVTAEGVETSEQHRFLQALGCHELQGYLFSRPVPADAIDRLLGIEPDKGRTGAVA</sequence>
<dbReference type="PROSITE" id="PS50887">
    <property type="entry name" value="GGDEF"/>
    <property type="match status" value="1"/>
</dbReference>
<name>A0A840BYW3_9HYPH</name>
<dbReference type="AlphaFoldDB" id="A0A840BYW3"/>
<dbReference type="InterPro" id="IPR043128">
    <property type="entry name" value="Rev_trsase/Diguanyl_cyclase"/>
</dbReference>
<organism evidence="5 6">
    <name type="scientific">Chelatococcus caeni</name>
    <dbReference type="NCBI Taxonomy" id="1348468"/>
    <lineage>
        <taxon>Bacteria</taxon>
        <taxon>Pseudomonadati</taxon>
        <taxon>Pseudomonadota</taxon>
        <taxon>Alphaproteobacteria</taxon>
        <taxon>Hyphomicrobiales</taxon>
        <taxon>Chelatococcaceae</taxon>
        <taxon>Chelatococcus</taxon>
    </lineage>
</organism>
<feature type="transmembrane region" description="Helical" evidence="2">
    <location>
        <begin position="16"/>
        <end position="38"/>
    </location>
</feature>
<comment type="caution">
    <text evidence="5">The sequence shown here is derived from an EMBL/GenBank/DDBJ whole genome shotgun (WGS) entry which is preliminary data.</text>
</comment>
<dbReference type="SUPFAM" id="SSF141868">
    <property type="entry name" value="EAL domain-like"/>
    <property type="match status" value="1"/>
</dbReference>
<dbReference type="Pfam" id="PF00990">
    <property type="entry name" value="GGDEF"/>
    <property type="match status" value="1"/>
</dbReference>
<dbReference type="InterPro" id="IPR035919">
    <property type="entry name" value="EAL_sf"/>
</dbReference>
<feature type="domain" description="GGDEF" evidence="4">
    <location>
        <begin position="327"/>
        <end position="460"/>
    </location>
</feature>
<evidence type="ECO:0000313" key="5">
    <source>
        <dbReference type="EMBL" id="MBB4017753.1"/>
    </source>
</evidence>
<feature type="transmembrane region" description="Helical" evidence="2">
    <location>
        <begin position="257"/>
        <end position="279"/>
    </location>
</feature>
<dbReference type="InterPro" id="IPR052155">
    <property type="entry name" value="Biofilm_reg_signaling"/>
</dbReference>
<evidence type="ECO:0000256" key="1">
    <source>
        <dbReference type="ARBA" id="ARBA00051114"/>
    </source>
</evidence>
<dbReference type="PANTHER" id="PTHR44757:SF2">
    <property type="entry name" value="BIOFILM ARCHITECTURE MAINTENANCE PROTEIN MBAA"/>
    <property type="match status" value="1"/>
</dbReference>
<feature type="domain" description="EAL" evidence="3">
    <location>
        <begin position="469"/>
        <end position="718"/>
    </location>
</feature>
<dbReference type="Pfam" id="PF00563">
    <property type="entry name" value="EAL"/>
    <property type="match status" value="1"/>
</dbReference>
<gene>
    <name evidence="5" type="ORF">GGR16_002787</name>
</gene>
<dbReference type="SUPFAM" id="SSF55073">
    <property type="entry name" value="Nucleotide cyclase"/>
    <property type="match status" value="1"/>
</dbReference>
<proteinExistence type="predicted"/>
<keyword evidence="6" id="KW-1185">Reference proteome</keyword>
<evidence type="ECO:0000313" key="6">
    <source>
        <dbReference type="Proteomes" id="UP000577362"/>
    </source>
</evidence>
<keyword evidence="2" id="KW-1133">Transmembrane helix</keyword>
<keyword evidence="2" id="KW-0472">Membrane</keyword>
<dbReference type="CDD" id="cd01948">
    <property type="entry name" value="EAL"/>
    <property type="match status" value="1"/>
</dbReference>
<dbReference type="NCBIfam" id="TIGR00254">
    <property type="entry name" value="GGDEF"/>
    <property type="match status" value="1"/>
</dbReference>
<dbReference type="EMBL" id="JACIEN010000003">
    <property type="protein sequence ID" value="MBB4017753.1"/>
    <property type="molecule type" value="Genomic_DNA"/>
</dbReference>
<dbReference type="PANTHER" id="PTHR44757">
    <property type="entry name" value="DIGUANYLATE CYCLASE DGCP"/>
    <property type="match status" value="1"/>
</dbReference>
<accession>A0A840BYW3</accession>
<dbReference type="Proteomes" id="UP000577362">
    <property type="component" value="Unassembled WGS sequence"/>
</dbReference>
<keyword evidence="2" id="KW-0812">Transmembrane</keyword>
<dbReference type="PROSITE" id="PS50883">
    <property type="entry name" value="EAL"/>
    <property type="match status" value="1"/>
</dbReference>
<evidence type="ECO:0000259" key="3">
    <source>
        <dbReference type="PROSITE" id="PS50883"/>
    </source>
</evidence>
<dbReference type="FunFam" id="3.20.20.450:FF:000001">
    <property type="entry name" value="Cyclic di-GMP phosphodiesterase yahA"/>
    <property type="match status" value="1"/>
</dbReference>
<dbReference type="GO" id="GO:0071732">
    <property type="term" value="P:cellular response to nitric oxide"/>
    <property type="evidence" value="ECO:0007669"/>
    <property type="project" value="UniProtKB-ARBA"/>
</dbReference>
<evidence type="ECO:0000256" key="2">
    <source>
        <dbReference type="SAM" id="Phobius"/>
    </source>
</evidence>